<dbReference type="InterPro" id="IPR050327">
    <property type="entry name" value="Proton-linked_MCT"/>
</dbReference>
<feature type="transmembrane region" description="Helical" evidence="4">
    <location>
        <begin position="20"/>
        <end position="39"/>
    </location>
</feature>
<dbReference type="PANTHER" id="PTHR11360:SF250">
    <property type="entry name" value="MFS-TYPE TRANSPORTER AFUA_1G00970"/>
    <property type="match status" value="1"/>
</dbReference>
<feature type="transmembrane region" description="Helical" evidence="4">
    <location>
        <begin position="59"/>
        <end position="81"/>
    </location>
</feature>
<evidence type="ECO:0000313" key="6">
    <source>
        <dbReference type="EMBL" id="KAK0612195.1"/>
    </source>
</evidence>
<dbReference type="GO" id="GO:0016020">
    <property type="term" value="C:membrane"/>
    <property type="evidence" value="ECO:0007669"/>
    <property type="project" value="UniProtKB-SubCell"/>
</dbReference>
<proteinExistence type="inferred from homology"/>
<evidence type="ECO:0000256" key="2">
    <source>
        <dbReference type="ARBA" id="ARBA00006727"/>
    </source>
</evidence>
<gene>
    <name evidence="6" type="ORF">B0T14DRAFT_531774</name>
</gene>
<keyword evidence="7" id="KW-1185">Reference proteome</keyword>
<keyword evidence="4" id="KW-0472">Membrane</keyword>
<dbReference type="EMBL" id="JAULSU010000007">
    <property type="protein sequence ID" value="KAK0612195.1"/>
    <property type="molecule type" value="Genomic_DNA"/>
</dbReference>
<feature type="transmembrane region" description="Helical" evidence="4">
    <location>
        <begin position="246"/>
        <end position="269"/>
    </location>
</feature>
<dbReference type="AlphaFoldDB" id="A0AA39U6T3"/>
<feature type="transmembrane region" description="Helical" evidence="4">
    <location>
        <begin position="146"/>
        <end position="165"/>
    </location>
</feature>
<evidence type="ECO:0000256" key="3">
    <source>
        <dbReference type="SAM" id="MobiDB-lite"/>
    </source>
</evidence>
<comment type="subcellular location">
    <subcellularLocation>
        <location evidence="1">Membrane</location>
        <topology evidence="1">Multi-pass membrane protein</topology>
    </subcellularLocation>
</comment>
<reference evidence="6" key="1">
    <citation type="submission" date="2023-06" db="EMBL/GenBank/DDBJ databases">
        <title>Genome-scale phylogeny and comparative genomics of the fungal order Sordariales.</title>
        <authorList>
            <consortium name="Lawrence Berkeley National Laboratory"/>
            <person name="Hensen N."/>
            <person name="Bonometti L."/>
            <person name="Westerberg I."/>
            <person name="Brannstrom I.O."/>
            <person name="Guillou S."/>
            <person name="Cros-Aarteil S."/>
            <person name="Calhoun S."/>
            <person name="Haridas S."/>
            <person name="Kuo A."/>
            <person name="Mondo S."/>
            <person name="Pangilinan J."/>
            <person name="Riley R."/>
            <person name="Labutti K."/>
            <person name="Andreopoulos B."/>
            <person name="Lipzen A."/>
            <person name="Chen C."/>
            <person name="Yanf M."/>
            <person name="Daum C."/>
            <person name="Ng V."/>
            <person name="Clum A."/>
            <person name="Steindorff A."/>
            <person name="Ohm R."/>
            <person name="Martin F."/>
            <person name="Silar P."/>
            <person name="Natvig D."/>
            <person name="Lalanne C."/>
            <person name="Gautier V."/>
            <person name="Ament-Velasquez S.L."/>
            <person name="Kruys A."/>
            <person name="Hutchinson M.I."/>
            <person name="Powell A.J."/>
            <person name="Barry K."/>
            <person name="Miller A.N."/>
            <person name="Grigoriev I.V."/>
            <person name="Debuchy R."/>
            <person name="Gladieux P."/>
            <person name="Thoren M.H."/>
            <person name="Johannesson H."/>
        </authorList>
    </citation>
    <scope>NUCLEOTIDE SEQUENCE</scope>
    <source>
        <strain evidence="6">CBS 606.72</strain>
    </source>
</reference>
<feature type="transmembrane region" description="Helical" evidence="4">
    <location>
        <begin position="88"/>
        <end position="111"/>
    </location>
</feature>
<dbReference type="PROSITE" id="PS50850">
    <property type="entry name" value="MFS"/>
    <property type="match status" value="1"/>
</dbReference>
<protein>
    <submittedName>
        <fullName evidence="6">Major facilitator superfamily transporter</fullName>
    </submittedName>
</protein>
<sequence>MSDTQEGRPALASIPLQTWLAVFGGFLALFTTVGFLNAYGVFQAYYQTHLLADRSPSDIAWIGSISVFLLYLGAGFAGPLADRFGPRWLLLVGSIGLLVAVFAASLCQMYWQLVLTQGVLLGASMSLLFCTPLGVVMRHMPHHRGLASGLVIGGASIGGVVWPVMLQALLENHNVDFAWSMRAVGFAMAPMLAVVCLAVVEPSSPRSASLSDGQDEDNTKEGTQKDPAVTSKPVSRVDFTVLKNRTYILLCVGLAIAFLGWFTPIFYLSAYSIALGQSPSVAFHLVSALNAASCFGRVIPGHLADTYGHYNLLALSTILSGLVGFCWTKATTLAAVVVWTVAYGFASGAVISLQTACAAKITSHGNQGTAVGFLMACLSVSALIGAPISGQILSHSGYIALSVWTGTTLVSGGLVVTAARLCENPEWKVAF</sequence>
<keyword evidence="4" id="KW-1133">Transmembrane helix</keyword>
<feature type="transmembrane region" description="Helical" evidence="4">
    <location>
        <begin position="336"/>
        <end position="359"/>
    </location>
</feature>
<dbReference type="GO" id="GO:0022857">
    <property type="term" value="F:transmembrane transporter activity"/>
    <property type="evidence" value="ECO:0007669"/>
    <property type="project" value="InterPro"/>
</dbReference>
<evidence type="ECO:0000259" key="5">
    <source>
        <dbReference type="PROSITE" id="PS50850"/>
    </source>
</evidence>
<dbReference type="Pfam" id="PF07690">
    <property type="entry name" value="MFS_1"/>
    <property type="match status" value="1"/>
</dbReference>
<dbReference type="InterPro" id="IPR011701">
    <property type="entry name" value="MFS"/>
</dbReference>
<dbReference type="Gene3D" id="1.20.1250.20">
    <property type="entry name" value="MFS general substrate transporter like domains"/>
    <property type="match status" value="1"/>
</dbReference>
<feature type="region of interest" description="Disordered" evidence="3">
    <location>
        <begin position="206"/>
        <end position="229"/>
    </location>
</feature>
<feature type="transmembrane region" description="Helical" evidence="4">
    <location>
        <begin position="312"/>
        <end position="330"/>
    </location>
</feature>
<dbReference type="SUPFAM" id="SSF103473">
    <property type="entry name" value="MFS general substrate transporter"/>
    <property type="match status" value="1"/>
</dbReference>
<dbReference type="PANTHER" id="PTHR11360">
    <property type="entry name" value="MONOCARBOXYLATE TRANSPORTER"/>
    <property type="match status" value="1"/>
</dbReference>
<feature type="transmembrane region" description="Helical" evidence="4">
    <location>
        <begin position="177"/>
        <end position="200"/>
    </location>
</feature>
<evidence type="ECO:0000256" key="4">
    <source>
        <dbReference type="SAM" id="Phobius"/>
    </source>
</evidence>
<evidence type="ECO:0000256" key="1">
    <source>
        <dbReference type="ARBA" id="ARBA00004141"/>
    </source>
</evidence>
<accession>A0AA39U6T3</accession>
<comment type="caution">
    <text evidence="6">The sequence shown here is derived from an EMBL/GenBank/DDBJ whole genome shotgun (WGS) entry which is preliminary data.</text>
</comment>
<organism evidence="6 7">
    <name type="scientific">Immersiella caudata</name>
    <dbReference type="NCBI Taxonomy" id="314043"/>
    <lineage>
        <taxon>Eukaryota</taxon>
        <taxon>Fungi</taxon>
        <taxon>Dikarya</taxon>
        <taxon>Ascomycota</taxon>
        <taxon>Pezizomycotina</taxon>
        <taxon>Sordariomycetes</taxon>
        <taxon>Sordariomycetidae</taxon>
        <taxon>Sordariales</taxon>
        <taxon>Lasiosphaeriaceae</taxon>
        <taxon>Immersiella</taxon>
    </lineage>
</organism>
<evidence type="ECO:0000313" key="7">
    <source>
        <dbReference type="Proteomes" id="UP001175000"/>
    </source>
</evidence>
<name>A0AA39U6T3_9PEZI</name>
<feature type="transmembrane region" description="Helical" evidence="4">
    <location>
        <begin position="117"/>
        <end position="137"/>
    </location>
</feature>
<feature type="domain" description="Major facilitator superfamily (MFS) profile" evidence="5">
    <location>
        <begin position="17"/>
        <end position="431"/>
    </location>
</feature>
<dbReference type="InterPro" id="IPR020846">
    <property type="entry name" value="MFS_dom"/>
</dbReference>
<keyword evidence="4" id="KW-0812">Transmembrane</keyword>
<feature type="transmembrane region" description="Helical" evidence="4">
    <location>
        <begin position="371"/>
        <end position="392"/>
    </location>
</feature>
<dbReference type="InterPro" id="IPR036259">
    <property type="entry name" value="MFS_trans_sf"/>
</dbReference>
<comment type="similarity">
    <text evidence="2">Belongs to the major facilitator superfamily. Monocarboxylate porter (TC 2.A.1.13) family.</text>
</comment>
<dbReference type="Proteomes" id="UP001175000">
    <property type="component" value="Unassembled WGS sequence"/>
</dbReference>
<feature type="transmembrane region" description="Helical" evidence="4">
    <location>
        <begin position="398"/>
        <end position="419"/>
    </location>
</feature>